<dbReference type="PANTHER" id="PTHR34524">
    <property type="entry name" value="CALCYPHOSIN"/>
    <property type="match status" value="1"/>
</dbReference>
<evidence type="ECO:0000259" key="4">
    <source>
        <dbReference type="PROSITE" id="PS50222"/>
    </source>
</evidence>
<dbReference type="InterPro" id="IPR018247">
    <property type="entry name" value="EF_Hand_1_Ca_BS"/>
</dbReference>
<reference evidence="5" key="1">
    <citation type="submission" date="2021-09" db="EMBL/GenBank/DDBJ databases">
        <authorList>
            <consortium name="AG Swart"/>
            <person name="Singh M."/>
            <person name="Singh A."/>
            <person name="Seah K."/>
            <person name="Emmerich C."/>
        </authorList>
    </citation>
    <scope>NUCLEOTIDE SEQUENCE</scope>
    <source>
        <strain evidence="5">ATCC30299</strain>
    </source>
</reference>
<name>A0AAU9J1S4_9CILI</name>
<dbReference type="PANTHER" id="PTHR34524:SF6">
    <property type="entry name" value="CALCYPHOSINE LIKE"/>
    <property type="match status" value="1"/>
</dbReference>
<accession>A0AAU9J1S4</accession>
<keyword evidence="2" id="KW-0677">Repeat</keyword>
<keyword evidence="6" id="KW-1185">Reference proteome</keyword>
<dbReference type="Pfam" id="PF00036">
    <property type="entry name" value="EF-hand_1"/>
    <property type="match status" value="1"/>
</dbReference>
<proteinExistence type="predicted"/>
<evidence type="ECO:0000313" key="6">
    <source>
        <dbReference type="Proteomes" id="UP001162131"/>
    </source>
</evidence>
<feature type="domain" description="EF-hand" evidence="4">
    <location>
        <begin position="187"/>
        <end position="222"/>
    </location>
</feature>
<evidence type="ECO:0000256" key="2">
    <source>
        <dbReference type="ARBA" id="ARBA00022737"/>
    </source>
</evidence>
<dbReference type="InterPro" id="IPR051581">
    <property type="entry name" value="Ca-bind"/>
</dbReference>
<evidence type="ECO:0000256" key="3">
    <source>
        <dbReference type="ARBA" id="ARBA00022837"/>
    </source>
</evidence>
<dbReference type="Gene3D" id="1.10.238.10">
    <property type="entry name" value="EF-hand"/>
    <property type="match status" value="2"/>
</dbReference>
<dbReference type="SMART" id="SM00054">
    <property type="entry name" value="EFh"/>
    <property type="match status" value="2"/>
</dbReference>
<evidence type="ECO:0000256" key="1">
    <source>
        <dbReference type="ARBA" id="ARBA00022723"/>
    </source>
</evidence>
<keyword evidence="1" id="KW-0479">Metal-binding</keyword>
<dbReference type="SUPFAM" id="SSF47473">
    <property type="entry name" value="EF-hand"/>
    <property type="match status" value="1"/>
</dbReference>
<dbReference type="Proteomes" id="UP001162131">
    <property type="component" value="Unassembled WGS sequence"/>
</dbReference>
<sequence>MLCQESKKLLGEFLLAIADKESESEKLKESLEITKYIDPEELFLRLDSIGYGYLRPSDILHICSLLQIATSEGECKGLLRFFDYDSDSRLGFLEFLDIILPRNNDSRAYLLEKIEKSIIFNSEVDFKLKKILEHEIGIVKMIERYKRQLEKFDGFNVIRAYGEIKKSHNDLADLAIVEFFQSIGIEISLKDVENIISRIDKDKDGKIGYSEFVGMFSNFHEKTNNDRSITPIRSTKIITPLKPIYADRSPISELRGLGTNRSQISELRSLGTNRSNSRTPLKNKASLENSRLEYSNIPLRKSAVLNRSNSKTPLKTRTAIENSRFEYSNIPLRKSAVLYRNI</sequence>
<keyword evidence="3" id="KW-0106">Calcium</keyword>
<dbReference type="InterPro" id="IPR002048">
    <property type="entry name" value="EF_hand_dom"/>
</dbReference>
<evidence type="ECO:0000313" key="5">
    <source>
        <dbReference type="EMBL" id="CAG9320181.1"/>
    </source>
</evidence>
<dbReference type="CDD" id="cd00051">
    <property type="entry name" value="EFh"/>
    <property type="match status" value="1"/>
</dbReference>
<comment type="caution">
    <text evidence="5">The sequence shown here is derived from an EMBL/GenBank/DDBJ whole genome shotgun (WGS) entry which is preliminary data.</text>
</comment>
<dbReference type="PROSITE" id="PS00018">
    <property type="entry name" value="EF_HAND_1"/>
    <property type="match status" value="1"/>
</dbReference>
<dbReference type="EMBL" id="CAJZBQ010000024">
    <property type="protein sequence ID" value="CAG9320181.1"/>
    <property type="molecule type" value="Genomic_DNA"/>
</dbReference>
<protein>
    <recommendedName>
        <fullName evidence="4">EF-hand domain-containing protein</fullName>
    </recommendedName>
</protein>
<dbReference type="AlphaFoldDB" id="A0AAU9J1S4"/>
<gene>
    <name evidence="5" type="ORF">BSTOLATCC_MIC25415</name>
</gene>
<dbReference type="PROSITE" id="PS50222">
    <property type="entry name" value="EF_HAND_2"/>
    <property type="match status" value="1"/>
</dbReference>
<organism evidence="5 6">
    <name type="scientific">Blepharisma stoltei</name>
    <dbReference type="NCBI Taxonomy" id="1481888"/>
    <lineage>
        <taxon>Eukaryota</taxon>
        <taxon>Sar</taxon>
        <taxon>Alveolata</taxon>
        <taxon>Ciliophora</taxon>
        <taxon>Postciliodesmatophora</taxon>
        <taxon>Heterotrichea</taxon>
        <taxon>Heterotrichida</taxon>
        <taxon>Blepharismidae</taxon>
        <taxon>Blepharisma</taxon>
    </lineage>
</organism>
<dbReference type="InterPro" id="IPR011992">
    <property type="entry name" value="EF-hand-dom_pair"/>
</dbReference>
<dbReference type="GO" id="GO:0005509">
    <property type="term" value="F:calcium ion binding"/>
    <property type="evidence" value="ECO:0007669"/>
    <property type="project" value="InterPro"/>
</dbReference>